<evidence type="ECO:0000256" key="4">
    <source>
        <dbReference type="ARBA" id="ARBA00023224"/>
    </source>
</evidence>
<dbReference type="OrthoDB" id="107771at2"/>
<evidence type="ECO:0000313" key="13">
    <source>
        <dbReference type="Proteomes" id="UP000035218"/>
    </source>
</evidence>
<dbReference type="SMART" id="SM00304">
    <property type="entry name" value="HAMP"/>
    <property type="match status" value="2"/>
</dbReference>
<evidence type="ECO:0000256" key="6">
    <source>
        <dbReference type="PROSITE-ProRule" id="PRU00284"/>
    </source>
</evidence>
<proteinExistence type="inferred from homology"/>
<evidence type="ECO:0000259" key="9">
    <source>
        <dbReference type="PROSITE" id="PS50111"/>
    </source>
</evidence>
<dbReference type="InterPro" id="IPR004089">
    <property type="entry name" value="MCPsignal_dom"/>
</dbReference>
<evidence type="ECO:0000256" key="8">
    <source>
        <dbReference type="SAM" id="Phobius"/>
    </source>
</evidence>
<protein>
    <submittedName>
        <fullName evidence="12">Chemotaxis protein</fullName>
    </submittedName>
</protein>
<keyword evidence="8" id="KW-0812">Transmembrane</keyword>
<dbReference type="PROSITE" id="PS50111">
    <property type="entry name" value="CHEMOTAXIS_TRANSDUC_2"/>
    <property type="match status" value="1"/>
</dbReference>
<dbReference type="AlphaFoldDB" id="A0A837KF65"/>
<gene>
    <name evidence="12" type="ORF">AA984_26825</name>
    <name evidence="11" type="ORF">BFO01nite_46410</name>
</gene>
<evidence type="ECO:0000259" key="10">
    <source>
        <dbReference type="PROSITE" id="PS50885"/>
    </source>
</evidence>
<evidence type="ECO:0000256" key="1">
    <source>
        <dbReference type="ARBA" id="ARBA00004236"/>
    </source>
</evidence>
<dbReference type="PROSITE" id="PS50885">
    <property type="entry name" value="HAMP"/>
    <property type="match status" value="1"/>
</dbReference>
<accession>A0A837KF65</accession>
<keyword evidence="14" id="KW-1185">Reference proteome</keyword>
<dbReference type="PANTHER" id="PTHR32089">
    <property type="entry name" value="METHYL-ACCEPTING CHEMOTAXIS PROTEIN MCPB"/>
    <property type="match status" value="1"/>
</dbReference>
<dbReference type="CDD" id="cd06225">
    <property type="entry name" value="HAMP"/>
    <property type="match status" value="1"/>
</dbReference>
<dbReference type="Pfam" id="PF00672">
    <property type="entry name" value="HAMP"/>
    <property type="match status" value="1"/>
</dbReference>
<evidence type="ECO:0000313" key="11">
    <source>
        <dbReference type="EMBL" id="GED60509.1"/>
    </source>
</evidence>
<evidence type="ECO:0000313" key="14">
    <source>
        <dbReference type="Proteomes" id="UP000319498"/>
    </source>
</evidence>
<dbReference type="Pfam" id="PF12729">
    <property type="entry name" value="4HB_MCP_1"/>
    <property type="match status" value="1"/>
</dbReference>
<reference evidence="12 13" key="1">
    <citation type="submission" date="2015-05" db="EMBL/GenBank/DDBJ databases">
        <title>Genome sequencing project for genomic taxonomy and phylogenomics of Bacillus-like bacteria.</title>
        <authorList>
            <person name="Liu B."/>
            <person name="Wang J."/>
            <person name="Zhu Y."/>
            <person name="Liu G."/>
            <person name="Chen Q."/>
            <person name="Chen Z."/>
            <person name="Lan J."/>
            <person name="Che J."/>
            <person name="Ge C."/>
            <person name="Shi H."/>
            <person name="Pan Z."/>
            <person name="Liu X."/>
        </authorList>
    </citation>
    <scope>NUCLEOTIDE SEQUENCE [LARGE SCALE GENOMIC DNA]</scope>
    <source>
        <strain evidence="12 13">DSM 9885</strain>
    </source>
</reference>
<dbReference type="GO" id="GO:0007165">
    <property type="term" value="P:signal transduction"/>
    <property type="evidence" value="ECO:0007669"/>
    <property type="project" value="UniProtKB-KW"/>
</dbReference>
<comment type="similarity">
    <text evidence="5">Belongs to the methyl-accepting chemotaxis (MCP) protein family.</text>
</comment>
<evidence type="ECO:0000256" key="5">
    <source>
        <dbReference type="ARBA" id="ARBA00029447"/>
    </source>
</evidence>
<dbReference type="PANTHER" id="PTHR32089:SF112">
    <property type="entry name" value="LYSOZYME-LIKE PROTEIN-RELATED"/>
    <property type="match status" value="1"/>
</dbReference>
<dbReference type="InterPro" id="IPR003660">
    <property type="entry name" value="HAMP_dom"/>
</dbReference>
<feature type="transmembrane region" description="Helical" evidence="8">
    <location>
        <begin position="200"/>
        <end position="226"/>
    </location>
</feature>
<dbReference type="GO" id="GO:0005886">
    <property type="term" value="C:plasma membrane"/>
    <property type="evidence" value="ECO:0007669"/>
    <property type="project" value="UniProtKB-SubCell"/>
</dbReference>
<evidence type="ECO:0000256" key="7">
    <source>
        <dbReference type="SAM" id="Coils"/>
    </source>
</evidence>
<comment type="subcellular location">
    <subcellularLocation>
        <location evidence="1">Cell membrane</location>
    </subcellularLocation>
</comment>
<name>A0A837KF65_9BACL</name>
<sequence>MSGKLGNATGKTGLTLRTKLLAGFLTVVALLAFVSTFALSQIRDLTMISGDIDKSWMPAVTLLGTVNGDISDVERLALNIIVEQNEEELTKQKEALDQLLAKIEDERKQLKTLVYASNAEGSEIVNLFEEFNTKYDAYLEKMPAFVKLGRENKYDEASKLHSVAYPLWYTANDNIVKLIDIYNEGAGKVSQSASELSQQAFVIILVTTFVAAAIALLIAFFMAHIISKPIQQINQAAVRIASGDLTGETIVLRNKDELGTLAASFNTMTANLRAMIESVATTSEQVAASSEELLASAEQNAKASEQITLTVEELATGTSEQVDIVKRSSQAMGEMALGSEQIAQLAQSVSISAVDAANQSAEGNMIIKSAVEQMNTVRNSITSLSELVTGLGERSAEIGTITEVINNLASQTNLLALNAAIEAARAGEHGRGFAVVAEEVRKLAEESSLSAQRITDLVQLIQNDTRQAVEAVKMNSDETQSGMEIVTAAGQAFENISNAVNKVAGEIQEVSAGAEQMAASTDEVVHYVEKISAIAEEASGGVNNVSAATEQQLASTEEIASSAGSLSKMAEELQEQINKFKV</sequence>
<evidence type="ECO:0000313" key="12">
    <source>
        <dbReference type="EMBL" id="KLH96104.1"/>
    </source>
</evidence>
<keyword evidence="7" id="KW-0175">Coiled coil</keyword>
<dbReference type="EMBL" id="BJOL01000031">
    <property type="protein sequence ID" value="GED60509.1"/>
    <property type="molecule type" value="Genomic_DNA"/>
</dbReference>
<dbReference type="Pfam" id="PF00015">
    <property type="entry name" value="MCPsignal"/>
    <property type="match status" value="1"/>
</dbReference>
<keyword evidence="4 6" id="KW-0807">Transducer</keyword>
<dbReference type="Proteomes" id="UP000319498">
    <property type="component" value="Unassembled WGS sequence"/>
</dbReference>
<comment type="caution">
    <text evidence="12">The sequence shown here is derived from an EMBL/GenBank/DDBJ whole genome shotgun (WGS) entry which is preliminary data.</text>
</comment>
<organism evidence="12 13">
    <name type="scientific">Brevibacillus formosus</name>
    <dbReference type="NCBI Taxonomy" id="54913"/>
    <lineage>
        <taxon>Bacteria</taxon>
        <taxon>Bacillati</taxon>
        <taxon>Bacillota</taxon>
        <taxon>Bacilli</taxon>
        <taxon>Bacillales</taxon>
        <taxon>Paenibacillaceae</taxon>
        <taxon>Brevibacillus</taxon>
    </lineage>
</organism>
<dbReference type="CDD" id="cd11386">
    <property type="entry name" value="MCP_signal"/>
    <property type="match status" value="1"/>
</dbReference>
<reference evidence="11 14" key="2">
    <citation type="submission" date="2019-06" db="EMBL/GenBank/DDBJ databases">
        <title>Whole genome shotgun sequence of Brevibacillus formosus NBRC 15716.</title>
        <authorList>
            <person name="Hosoyama A."/>
            <person name="Uohara A."/>
            <person name="Ohji S."/>
            <person name="Ichikawa N."/>
        </authorList>
    </citation>
    <scope>NUCLEOTIDE SEQUENCE [LARGE SCALE GENOMIC DNA]</scope>
    <source>
        <strain evidence="11 14">NBRC 15716</strain>
    </source>
</reference>
<keyword evidence="8" id="KW-1133">Transmembrane helix</keyword>
<dbReference type="Proteomes" id="UP000035218">
    <property type="component" value="Unassembled WGS sequence"/>
</dbReference>
<feature type="domain" description="Methyl-accepting transducer" evidence="9">
    <location>
        <begin position="296"/>
        <end position="532"/>
    </location>
</feature>
<dbReference type="Gene3D" id="1.10.287.950">
    <property type="entry name" value="Methyl-accepting chemotaxis protein"/>
    <property type="match status" value="1"/>
</dbReference>
<keyword evidence="3 8" id="KW-0472">Membrane</keyword>
<feature type="coiled-coil region" evidence="7">
    <location>
        <begin position="82"/>
        <end position="116"/>
    </location>
</feature>
<dbReference type="InterPro" id="IPR024478">
    <property type="entry name" value="HlyB_4HB_MCP"/>
</dbReference>
<dbReference type="GeneID" id="87588660"/>
<feature type="transmembrane region" description="Helical" evidence="8">
    <location>
        <begin position="20"/>
        <end position="39"/>
    </location>
</feature>
<dbReference type="EMBL" id="LDCN01000012">
    <property type="protein sequence ID" value="KLH96104.1"/>
    <property type="molecule type" value="Genomic_DNA"/>
</dbReference>
<dbReference type="SUPFAM" id="SSF58104">
    <property type="entry name" value="Methyl-accepting chemotaxis protein (MCP) signaling domain"/>
    <property type="match status" value="1"/>
</dbReference>
<keyword evidence="2" id="KW-1003">Cell membrane</keyword>
<dbReference type="Gene3D" id="6.10.340.10">
    <property type="match status" value="1"/>
</dbReference>
<evidence type="ECO:0000256" key="2">
    <source>
        <dbReference type="ARBA" id="ARBA00022475"/>
    </source>
</evidence>
<dbReference type="RefSeq" id="WP_047074395.1">
    <property type="nucleotide sequence ID" value="NZ_BJOL01000031.1"/>
</dbReference>
<evidence type="ECO:0000256" key="3">
    <source>
        <dbReference type="ARBA" id="ARBA00023136"/>
    </source>
</evidence>
<feature type="domain" description="HAMP" evidence="10">
    <location>
        <begin position="224"/>
        <end position="277"/>
    </location>
</feature>
<dbReference type="SMART" id="SM00283">
    <property type="entry name" value="MA"/>
    <property type="match status" value="1"/>
</dbReference>